<protein>
    <submittedName>
        <fullName evidence="3">Uncharacterized protein</fullName>
    </submittedName>
</protein>
<proteinExistence type="predicted"/>
<feature type="region of interest" description="Disordered" evidence="2">
    <location>
        <begin position="865"/>
        <end position="1067"/>
    </location>
</feature>
<keyword evidence="4" id="KW-1185">Reference proteome</keyword>
<keyword evidence="1" id="KW-0175">Coiled coil</keyword>
<feature type="compositionally biased region" description="Polar residues" evidence="2">
    <location>
        <begin position="26"/>
        <end position="37"/>
    </location>
</feature>
<sequence>MADLTDAHAAHAARTHDAVPPAVDSSRPSTSSISALQDVTERDEQLLSRLEAQQSTDDPIAPARHFARHPTLTDSEQTFSFTFTPASIRRPQQAPQARSHTTDQPTRPAQTAQTPSKTYRPSRPETGVQRLPLPTHHRACGVRSQTEQHAHDDDIVNFAGPLGSIVATPPESDRGNQPDQEATVLPPTLIEEQAQHNILPTAIDLSNNLGSPVIRDPGTIMSASEVEKSIAETARREQAKMQAEIAKQTSLWKPKYEELERHLNASSLETSRLRLVAESLEKELANANSKIKQDRMENQQLSKDIRVGQNTVKQLRATIASQQSALALARSEVQVSESVRAILSQSKIIETTLAALQEGQSAFSTCVDSSTQEMRITVAGFSQQLTGVATNLSNMRNDLPDLRPDLGTMGDTLAELKTSVEELDQRSAVLKVEGSVQTMQDQFPKLFHRLNDLNAAIMQIHQPQISSQLETMMGSITQLLDRKSPSEALSNFDTDGITSKIEGCLKEHMQPIHSFLAATSEYSAQLETCSTSVTSLAGELAGSRAVSDQLRSQITDQQSRITALQDHITDLQCQMRKAKGEADLLSQENQFLKKEKLRYEAELRDAVITKVDAEGMLNKSRLDEVNQYKTWMEELREAVRLESSKKDVQPTDANHERCTAELARLMQQQSRETQAILEEQQGVFANQLHALEKQYPDAEKYKRREIEHVSIQNELRERLAVTQAQCKSVQSQLRSSEQALLDQSRLTEERKELLARIRSLEQELSDAKAHCVAMEQEKNESQRLRDEATHSRDEAAKLTSVLQSEMRELQTKWENSNNQDHAPRQSSSSGLSNPPDSLNGEYSAEALEAYIHVDAPLILQCSTERSSEFVPGTPGTTSRPLVRPNSSSRRTHTRPTTGAVNNGTRASASTHVSSSGLGVDPDDFDDDSEMTNLFENRGGGSQNQSPKNTAGRGNGFGPIFAIPSTSGSSTSPCKRKADAAGIGTQGGLNTPLKAKSLQTSRGGQRLPSSPVRTRSSNRGGKVSGGHSSGSSRKSNETSASGRAKKSKTMQETFDRELGDDGARSKRR</sequence>
<evidence type="ECO:0000256" key="2">
    <source>
        <dbReference type="SAM" id="MobiDB-lite"/>
    </source>
</evidence>
<evidence type="ECO:0000256" key="1">
    <source>
        <dbReference type="SAM" id="Coils"/>
    </source>
</evidence>
<comment type="caution">
    <text evidence="3">The sequence shown here is derived from an EMBL/GenBank/DDBJ whole genome shotgun (WGS) entry which is preliminary data.</text>
</comment>
<evidence type="ECO:0000313" key="3">
    <source>
        <dbReference type="EMBL" id="KAF2149207.1"/>
    </source>
</evidence>
<feature type="region of interest" description="Disordered" evidence="2">
    <location>
        <begin position="813"/>
        <end position="840"/>
    </location>
</feature>
<gene>
    <name evidence="3" type="ORF">K461DRAFT_296693</name>
</gene>
<feature type="compositionally biased region" description="Acidic residues" evidence="2">
    <location>
        <begin position="920"/>
        <end position="929"/>
    </location>
</feature>
<feature type="compositionally biased region" description="Polar residues" evidence="2">
    <location>
        <begin position="996"/>
        <end position="1017"/>
    </location>
</feature>
<reference evidence="3" key="1">
    <citation type="journal article" date="2020" name="Stud. Mycol.">
        <title>101 Dothideomycetes genomes: a test case for predicting lifestyles and emergence of pathogens.</title>
        <authorList>
            <person name="Haridas S."/>
            <person name="Albert R."/>
            <person name="Binder M."/>
            <person name="Bloem J."/>
            <person name="Labutti K."/>
            <person name="Salamov A."/>
            <person name="Andreopoulos B."/>
            <person name="Baker S."/>
            <person name="Barry K."/>
            <person name="Bills G."/>
            <person name="Bluhm B."/>
            <person name="Cannon C."/>
            <person name="Castanera R."/>
            <person name="Culley D."/>
            <person name="Daum C."/>
            <person name="Ezra D."/>
            <person name="Gonzalez J."/>
            <person name="Henrissat B."/>
            <person name="Kuo A."/>
            <person name="Liang C."/>
            <person name="Lipzen A."/>
            <person name="Lutzoni F."/>
            <person name="Magnuson J."/>
            <person name="Mondo S."/>
            <person name="Nolan M."/>
            <person name="Ohm R."/>
            <person name="Pangilinan J."/>
            <person name="Park H.-J."/>
            <person name="Ramirez L."/>
            <person name="Alfaro M."/>
            <person name="Sun H."/>
            <person name="Tritt A."/>
            <person name="Yoshinaga Y."/>
            <person name="Zwiers L.-H."/>
            <person name="Turgeon B."/>
            <person name="Goodwin S."/>
            <person name="Spatafora J."/>
            <person name="Crous P."/>
            <person name="Grigoriev I."/>
        </authorList>
    </citation>
    <scope>NUCLEOTIDE SEQUENCE</scope>
    <source>
        <strain evidence="3">CBS 260.36</strain>
    </source>
</reference>
<dbReference type="Proteomes" id="UP000799439">
    <property type="component" value="Unassembled WGS sequence"/>
</dbReference>
<dbReference type="PANTHER" id="PTHR45615:SF80">
    <property type="entry name" value="GRIP DOMAIN-CONTAINING PROTEIN"/>
    <property type="match status" value="1"/>
</dbReference>
<feature type="compositionally biased region" description="Basic and acidic residues" evidence="2">
    <location>
        <begin position="1"/>
        <end position="17"/>
    </location>
</feature>
<feature type="compositionally biased region" description="Polar residues" evidence="2">
    <location>
        <begin position="963"/>
        <end position="972"/>
    </location>
</feature>
<name>A0A9P4IWN9_9PEZI</name>
<feature type="region of interest" description="Disordered" evidence="2">
    <location>
        <begin position="775"/>
        <end position="794"/>
    </location>
</feature>
<dbReference type="AlphaFoldDB" id="A0A9P4IWN9"/>
<feature type="compositionally biased region" description="Polar residues" evidence="2">
    <location>
        <begin position="898"/>
        <end position="916"/>
    </location>
</feature>
<evidence type="ECO:0000313" key="4">
    <source>
        <dbReference type="Proteomes" id="UP000799439"/>
    </source>
</evidence>
<feature type="compositionally biased region" description="Low complexity" evidence="2">
    <location>
        <begin position="826"/>
        <end position="839"/>
    </location>
</feature>
<feature type="coiled-coil region" evidence="1">
    <location>
        <begin position="270"/>
        <end position="332"/>
    </location>
</feature>
<dbReference type="OrthoDB" id="1926336at2759"/>
<feature type="region of interest" description="Disordered" evidence="2">
    <location>
        <begin position="1"/>
        <end position="62"/>
    </location>
</feature>
<dbReference type="PANTHER" id="PTHR45615">
    <property type="entry name" value="MYOSIN HEAVY CHAIN, NON-MUSCLE"/>
    <property type="match status" value="1"/>
</dbReference>
<feature type="compositionally biased region" description="Basic and acidic residues" evidence="2">
    <location>
        <begin position="1052"/>
        <end position="1067"/>
    </location>
</feature>
<feature type="coiled-coil region" evidence="1">
    <location>
        <begin position="561"/>
        <end position="602"/>
    </location>
</feature>
<feature type="region of interest" description="Disordered" evidence="2">
    <location>
        <begin position="85"/>
        <end position="135"/>
    </location>
</feature>
<dbReference type="EMBL" id="ML996091">
    <property type="protein sequence ID" value="KAF2149207.1"/>
    <property type="molecule type" value="Genomic_DNA"/>
</dbReference>
<organism evidence="3 4">
    <name type="scientific">Myriangium duriaei CBS 260.36</name>
    <dbReference type="NCBI Taxonomy" id="1168546"/>
    <lineage>
        <taxon>Eukaryota</taxon>
        <taxon>Fungi</taxon>
        <taxon>Dikarya</taxon>
        <taxon>Ascomycota</taxon>
        <taxon>Pezizomycotina</taxon>
        <taxon>Dothideomycetes</taxon>
        <taxon>Dothideomycetidae</taxon>
        <taxon>Myriangiales</taxon>
        <taxon>Myriangiaceae</taxon>
        <taxon>Myriangium</taxon>
    </lineage>
</organism>
<feature type="compositionally biased region" description="Polar residues" evidence="2">
    <location>
        <begin position="93"/>
        <end position="119"/>
    </location>
</feature>
<accession>A0A9P4IWN9</accession>